<dbReference type="GO" id="GO:0035925">
    <property type="term" value="F:mRNA 3'-UTR AU-rich region binding"/>
    <property type="evidence" value="ECO:0007669"/>
    <property type="project" value="TreeGrafter"/>
</dbReference>
<organism evidence="4 5">
    <name type="scientific">Azospirillum oryzae</name>
    <dbReference type="NCBI Taxonomy" id="286727"/>
    <lineage>
        <taxon>Bacteria</taxon>
        <taxon>Pseudomonadati</taxon>
        <taxon>Pseudomonadota</taxon>
        <taxon>Alphaproteobacteria</taxon>
        <taxon>Rhodospirillales</taxon>
        <taxon>Azospirillaceae</taxon>
        <taxon>Azospirillum</taxon>
    </lineage>
</organism>
<dbReference type="CDD" id="cd05286">
    <property type="entry name" value="QOR2"/>
    <property type="match status" value="1"/>
</dbReference>
<dbReference type="OrthoDB" id="9805883at2"/>
<dbReference type="SMART" id="SM00829">
    <property type="entry name" value="PKS_ER"/>
    <property type="match status" value="1"/>
</dbReference>
<dbReference type="STRING" id="286727.SAMN02982917_1930"/>
<dbReference type="GO" id="GO:0070402">
    <property type="term" value="F:NADPH binding"/>
    <property type="evidence" value="ECO:0007669"/>
    <property type="project" value="TreeGrafter"/>
</dbReference>
<dbReference type="EMBL" id="FXAK01000002">
    <property type="protein sequence ID" value="SMF37443.1"/>
    <property type="molecule type" value="Genomic_DNA"/>
</dbReference>
<dbReference type="Gene3D" id="3.90.180.10">
    <property type="entry name" value="Medium-chain alcohol dehydrogenases, catalytic domain"/>
    <property type="match status" value="1"/>
</dbReference>
<dbReference type="AlphaFoldDB" id="A0A1X7EPF1"/>
<keyword evidence="2" id="KW-0560">Oxidoreductase</keyword>
<evidence type="ECO:0000313" key="4">
    <source>
        <dbReference type="EMBL" id="SMF37443.1"/>
    </source>
</evidence>
<evidence type="ECO:0000256" key="1">
    <source>
        <dbReference type="ARBA" id="ARBA00022857"/>
    </source>
</evidence>
<dbReference type="RefSeq" id="WP_085084551.1">
    <property type="nucleotide sequence ID" value="NZ_FXAK01000002.1"/>
</dbReference>
<dbReference type="GO" id="GO:0003960">
    <property type="term" value="F:quinone reductase (NADPH) activity"/>
    <property type="evidence" value="ECO:0007669"/>
    <property type="project" value="InterPro"/>
</dbReference>
<dbReference type="InterPro" id="IPR036291">
    <property type="entry name" value="NAD(P)-bd_dom_sf"/>
</dbReference>
<dbReference type="Pfam" id="PF00107">
    <property type="entry name" value="ADH_zinc_N"/>
    <property type="match status" value="1"/>
</dbReference>
<keyword evidence="1" id="KW-0521">NADP</keyword>
<proteinExistence type="predicted"/>
<evidence type="ECO:0000313" key="5">
    <source>
        <dbReference type="Proteomes" id="UP000192936"/>
    </source>
</evidence>
<sequence length="325" mass="33030">MIRSIQMTAPGGVEVLKSALLDLPAPGAGEIRLRHEAAGVNFVDIYHRTGLYPLPSYPATLGVEGAGVVEAVGPGVEGLAVGDRVAWAGLPAGGYAEARLLAADRAVRLPDGVETVTAASLMLRGITVHMLLNRVCPVGPGSTILVHAAAGGLGLLLTQWAKSLGATVIGTVGSAAKAETARAHGLDHAILYQEEDFVAAVRDLTGGRGADVAVDGIGGDTLRRTFDAVRLFGTVASVGQAGGPVSPIELSELGPRRSLCLARPSVFGYMSDLAAYRAAAEEVLSRVAKGLSAGPVTCLPLDAAAEAHRALEGRGTSGALVLMPG</sequence>
<name>A0A1X7EPF1_9PROT</name>
<dbReference type="PANTHER" id="PTHR48106">
    <property type="entry name" value="QUINONE OXIDOREDUCTASE PIG3-RELATED"/>
    <property type="match status" value="1"/>
</dbReference>
<dbReference type="InterPro" id="IPR047618">
    <property type="entry name" value="QOR-like"/>
</dbReference>
<dbReference type="SUPFAM" id="SSF51735">
    <property type="entry name" value="NAD(P)-binding Rossmann-fold domains"/>
    <property type="match status" value="1"/>
</dbReference>
<dbReference type="SUPFAM" id="SSF50129">
    <property type="entry name" value="GroES-like"/>
    <property type="match status" value="1"/>
</dbReference>
<dbReference type="InterPro" id="IPR011032">
    <property type="entry name" value="GroES-like_sf"/>
</dbReference>
<dbReference type="PANTHER" id="PTHR48106:SF13">
    <property type="entry name" value="QUINONE OXIDOREDUCTASE-RELATED"/>
    <property type="match status" value="1"/>
</dbReference>
<dbReference type="InterPro" id="IPR013154">
    <property type="entry name" value="ADH-like_N"/>
</dbReference>
<dbReference type="Gene3D" id="3.40.50.720">
    <property type="entry name" value="NAD(P)-binding Rossmann-like Domain"/>
    <property type="match status" value="1"/>
</dbReference>
<evidence type="ECO:0000259" key="3">
    <source>
        <dbReference type="SMART" id="SM00829"/>
    </source>
</evidence>
<protein>
    <submittedName>
        <fullName evidence="4">NADPH:quinone reductase</fullName>
    </submittedName>
</protein>
<accession>A0A1X7EPF1</accession>
<dbReference type="GO" id="GO:0005829">
    <property type="term" value="C:cytosol"/>
    <property type="evidence" value="ECO:0007669"/>
    <property type="project" value="TreeGrafter"/>
</dbReference>
<dbReference type="Pfam" id="PF08240">
    <property type="entry name" value="ADH_N"/>
    <property type="match status" value="1"/>
</dbReference>
<evidence type="ECO:0000256" key="2">
    <source>
        <dbReference type="ARBA" id="ARBA00023002"/>
    </source>
</evidence>
<dbReference type="Proteomes" id="UP000192936">
    <property type="component" value="Unassembled WGS sequence"/>
</dbReference>
<gene>
    <name evidence="4" type="ORF">SAMN02982917_1930</name>
</gene>
<dbReference type="InterPro" id="IPR020843">
    <property type="entry name" value="ER"/>
</dbReference>
<dbReference type="InterPro" id="IPR013149">
    <property type="entry name" value="ADH-like_C"/>
</dbReference>
<feature type="domain" description="Enoyl reductase (ER)" evidence="3">
    <location>
        <begin position="11"/>
        <end position="322"/>
    </location>
</feature>
<reference evidence="4 5" key="1">
    <citation type="submission" date="2017-04" db="EMBL/GenBank/DDBJ databases">
        <authorList>
            <person name="Afonso C.L."/>
            <person name="Miller P.J."/>
            <person name="Scott M.A."/>
            <person name="Spackman E."/>
            <person name="Goraichik I."/>
            <person name="Dimitrov K.M."/>
            <person name="Suarez D.L."/>
            <person name="Swayne D.E."/>
        </authorList>
    </citation>
    <scope>NUCLEOTIDE SEQUENCE [LARGE SCALE GENOMIC DNA]</scope>
    <source>
        <strain evidence="4 5">A2P</strain>
    </source>
</reference>